<reference evidence="1" key="1">
    <citation type="submission" date="2019-12" db="EMBL/GenBank/DDBJ databases">
        <title>An insight into the sialome of adult female Ixodes ricinus ticks feeding for 6 days.</title>
        <authorList>
            <person name="Perner J."/>
            <person name="Ribeiro J.M.C."/>
        </authorList>
    </citation>
    <scope>NUCLEOTIDE SEQUENCE</scope>
    <source>
        <strain evidence="1">Semi-engorged</strain>
        <tissue evidence="1">Salivary glands</tissue>
    </source>
</reference>
<sequence length="93" mass="10494">MIGGVAPLVVGVLPQVLQVHGTLCPGDEHLQLVRRKQPQPVRWQQLLQPLPERQALLPQLRVEQVVRHQVHVLYPVGRCDGYARAAGLQLFQR</sequence>
<accession>A0A6B0UCS0</accession>
<evidence type="ECO:0000313" key="1">
    <source>
        <dbReference type="EMBL" id="MXU86830.1"/>
    </source>
</evidence>
<name>A0A6B0UCS0_IXORI</name>
<organism evidence="1">
    <name type="scientific">Ixodes ricinus</name>
    <name type="common">Common tick</name>
    <name type="synonym">Acarus ricinus</name>
    <dbReference type="NCBI Taxonomy" id="34613"/>
    <lineage>
        <taxon>Eukaryota</taxon>
        <taxon>Metazoa</taxon>
        <taxon>Ecdysozoa</taxon>
        <taxon>Arthropoda</taxon>
        <taxon>Chelicerata</taxon>
        <taxon>Arachnida</taxon>
        <taxon>Acari</taxon>
        <taxon>Parasitiformes</taxon>
        <taxon>Ixodida</taxon>
        <taxon>Ixodoidea</taxon>
        <taxon>Ixodidae</taxon>
        <taxon>Ixodinae</taxon>
        <taxon>Ixodes</taxon>
    </lineage>
</organism>
<dbReference type="EMBL" id="GIFC01004747">
    <property type="protein sequence ID" value="MXU86830.1"/>
    <property type="molecule type" value="Transcribed_RNA"/>
</dbReference>
<dbReference type="AlphaFoldDB" id="A0A6B0UCS0"/>
<proteinExistence type="predicted"/>
<protein>
    <submittedName>
        <fullName evidence="1">Putative secreted protein</fullName>
    </submittedName>
</protein>